<dbReference type="PANTHER" id="PTHR24321:SF8">
    <property type="entry name" value="ESTRADIOL 17-BETA-DEHYDROGENASE 8-RELATED"/>
    <property type="match status" value="1"/>
</dbReference>
<dbReference type="Proteomes" id="UP001296993">
    <property type="component" value="Unassembled WGS sequence"/>
</dbReference>
<dbReference type="PROSITE" id="PS00061">
    <property type="entry name" value="ADH_SHORT"/>
    <property type="match status" value="1"/>
</dbReference>
<proteinExistence type="inferred from homology"/>
<dbReference type="InterPro" id="IPR057326">
    <property type="entry name" value="KR_dom"/>
</dbReference>
<accession>A0ABS4XGQ9</accession>
<evidence type="ECO:0000256" key="2">
    <source>
        <dbReference type="ARBA" id="ARBA00023002"/>
    </source>
</evidence>
<organism evidence="5 6">
    <name type="scientific">Paeniglutamicibacter kerguelensis</name>
    <dbReference type="NCBI Taxonomy" id="254788"/>
    <lineage>
        <taxon>Bacteria</taxon>
        <taxon>Bacillati</taxon>
        <taxon>Actinomycetota</taxon>
        <taxon>Actinomycetes</taxon>
        <taxon>Micrococcales</taxon>
        <taxon>Micrococcaceae</taxon>
        <taxon>Paeniglutamicibacter</taxon>
    </lineage>
</organism>
<dbReference type="SUPFAM" id="SSF51735">
    <property type="entry name" value="NAD(P)-binding Rossmann-fold domains"/>
    <property type="match status" value="1"/>
</dbReference>
<reference evidence="5 6" key="1">
    <citation type="submission" date="2021-03" db="EMBL/GenBank/DDBJ databases">
        <title>Sequencing the genomes of 1000 actinobacteria strains.</title>
        <authorList>
            <person name="Klenk H.-P."/>
        </authorList>
    </citation>
    <scope>NUCLEOTIDE SEQUENCE [LARGE SCALE GENOMIC DNA]</scope>
    <source>
        <strain evidence="5 6">DSM 15797</strain>
    </source>
</reference>
<evidence type="ECO:0000313" key="5">
    <source>
        <dbReference type="EMBL" id="MBP2387526.1"/>
    </source>
</evidence>
<dbReference type="EMBL" id="JAGIOF010000001">
    <property type="protein sequence ID" value="MBP2387526.1"/>
    <property type="molecule type" value="Genomic_DNA"/>
</dbReference>
<dbReference type="PRINTS" id="PR00081">
    <property type="entry name" value="GDHRDH"/>
</dbReference>
<dbReference type="InterPro" id="IPR036291">
    <property type="entry name" value="NAD(P)-bd_dom_sf"/>
</dbReference>
<feature type="domain" description="Ketoreductase" evidence="4">
    <location>
        <begin position="7"/>
        <end position="174"/>
    </location>
</feature>
<evidence type="ECO:0000259" key="4">
    <source>
        <dbReference type="SMART" id="SM00822"/>
    </source>
</evidence>
<comment type="caution">
    <text evidence="5">The sequence shown here is derived from an EMBL/GenBank/DDBJ whole genome shotgun (WGS) entry which is preliminary data.</text>
</comment>
<keyword evidence="2" id="KW-0560">Oxidoreductase</keyword>
<comment type="similarity">
    <text evidence="1">Belongs to the short-chain dehydrogenases/reductases (SDR) family.</text>
</comment>
<dbReference type="InterPro" id="IPR020904">
    <property type="entry name" value="Sc_DH/Rdtase_CS"/>
</dbReference>
<gene>
    <name evidence="5" type="ORF">JOF47_003037</name>
</gene>
<evidence type="ECO:0000256" key="1">
    <source>
        <dbReference type="ARBA" id="ARBA00006484"/>
    </source>
</evidence>
<evidence type="ECO:0000313" key="6">
    <source>
        <dbReference type="Proteomes" id="UP001296993"/>
    </source>
</evidence>
<dbReference type="SMART" id="SM00822">
    <property type="entry name" value="PKS_KR"/>
    <property type="match status" value="1"/>
</dbReference>
<dbReference type="Pfam" id="PF13561">
    <property type="entry name" value="adh_short_C2"/>
    <property type="match status" value="1"/>
</dbReference>
<dbReference type="RefSeq" id="WP_209999839.1">
    <property type="nucleotide sequence ID" value="NZ_BAAAJY010000011.1"/>
</dbReference>
<dbReference type="PRINTS" id="PR00080">
    <property type="entry name" value="SDRFAMILY"/>
</dbReference>
<keyword evidence="3" id="KW-0520">NAD</keyword>
<dbReference type="InterPro" id="IPR002347">
    <property type="entry name" value="SDR_fam"/>
</dbReference>
<name>A0ABS4XGQ9_9MICC</name>
<dbReference type="Gene3D" id="3.40.50.720">
    <property type="entry name" value="NAD(P)-binding Rossmann-like Domain"/>
    <property type="match status" value="1"/>
</dbReference>
<dbReference type="PANTHER" id="PTHR24321">
    <property type="entry name" value="DEHYDROGENASES, SHORT CHAIN"/>
    <property type="match status" value="1"/>
</dbReference>
<protein>
    <submittedName>
        <fullName evidence="5">NAD(P)-dependent dehydrogenase (Short-subunit alcohol dehydrogenase family)</fullName>
    </submittedName>
</protein>
<keyword evidence="6" id="KW-1185">Reference proteome</keyword>
<sequence length="252" mass="25795">MTIFADKTYVVTGATSGIGLAVTHALLSRDANVVAVGLPDEQLKALANEANDRLLVLEADVSNSEQVNRAFADAEARFGSISGVLNAAGILKVVPIGETTDELWQSMIQVNLSGTFHVMRAAAGALSTAGSGSIVCIASELSLVGQADYVAYTASKGGVLAMARSLAAELAPIGIRVNSLSPGTTDTPMLAAGFANDAERLRDQASVPLGRFASPEEIAAAALWLLGPESSYVTGTNLVVDGGRTGTFSLNG</sequence>
<dbReference type="CDD" id="cd05233">
    <property type="entry name" value="SDR_c"/>
    <property type="match status" value="1"/>
</dbReference>
<evidence type="ECO:0000256" key="3">
    <source>
        <dbReference type="ARBA" id="ARBA00023027"/>
    </source>
</evidence>